<dbReference type="GO" id="GO:0004553">
    <property type="term" value="F:hydrolase activity, hydrolyzing O-glycosyl compounds"/>
    <property type="evidence" value="ECO:0007669"/>
    <property type="project" value="InterPro"/>
</dbReference>
<evidence type="ECO:0000256" key="2">
    <source>
        <dbReference type="SAM" id="SignalP"/>
    </source>
</evidence>
<comment type="similarity">
    <text evidence="1">Belongs to the glycosyl hydrolase 16 family.</text>
</comment>
<dbReference type="PROSITE" id="PS51762">
    <property type="entry name" value="GH16_2"/>
    <property type="match status" value="1"/>
</dbReference>
<sequence>MKNIFKIVSLLALTVFFVNCQDDDASFGDIVAPSNLTITAEIVGADASNPNGDGSGLVVLKATANNAISYDFDFGDGLSEVVPSGEVTHRFSLVGLNTYNIVVNAIGSGGNKTSGSITIEVFSSFDDLEAKQLLTGGSGSSKTWYWAAEEIGHLGVGPADGSIGDGFWYPQWYAAQPFEKAGSAESECIYTDQLIFSLDANNQLSYQLDNNGQTYFNGAYESVVGGSAGYDFCYDYDTSGTSLVSLAPTSVDWSVVPDPAFMSRGTVMNFSDGNFMGYYVGTSSYEIIELTESIMRVRCIDLNNPILAWYHTFTTQEPSQGLETIYTNLVWSDEFDTDGAPNPANWTYDLGANGWGNQEVQNYTNNLENAEVANGMLKITAKAAGSGYTSARLKSEGLYEFTYGRVEVRAKLPTGGGTWPAIWMLGADYQTNTWPACGEIDIMEHVGNNQNTIYGTLHYPEAFGGNADGSETIVDTASTEFHNYTVEWTPDVIKIVVDDMVYHTFANTSATPFNNDFFLILNIAMGGTFGGNIDPAFTESSMEIDYVRVYQ</sequence>
<evidence type="ECO:0000259" key="3">
    <source>
        <dbReference type="PROSITE" id="PS51762"/>
    </source>
</evidence>
<evidence type="ECO:0000256" key="1">
    <source>
        <dbReference type="ARBA" id="ARBA00006865"/>
    </source>
</evidence>
<evidence type="ECO:0000313" key="4">
    <source>
        <dbReference type="EMBL" id="RAJ16425.1"/>
    </source>
</evidence>
<dbReference type="CDD" id="cd08023">
    <property type="entry name" value="GH16_laminarinase_like"/>
    <property type="match status" value="1"/>
</dbReference>
<accession>A0A327RJU3</accession>
<comment type="caution">
    <text evidence="4">The sequence shown here is derived from an EMBL/GenBank/DDBJ whole genome shotgun (WGS) entry which is preliminary data.</text>
</comment>
<dbReference type="RefSeq" id="WP_317046877.1">
    <property type="nucleotide sequence ID" value="NZ_QLLO01000003.1"/>
</dbReference>
<gene>
    <name evidence="4" type="ORF">LY08_01285</name>
</gene>
<dbReference type="Gene3D" id="2.60.120.200">
    <property type="match status" value="1"/>
</dbReference>
<dbReference type="SUPFAM" id="SSF49299">
    <property type="entry name" value="PKD domain"/>
    <property type="match status" value="1"/>
</dbReference>
<keyword evidence="5" id="KW-1185">Reference proteome</keyword>
<organism evidence="4 5">
    <name type="scientific">Olleya aquimaris</name>
    <dbReference type="NCBI Taxonomy" id="639310"/>
    <lineage>
        <taxon>Bacteria</taxon>
        <taxon>Pseudomonadati</taxon>
        <taxon>Bacteroidota</taxon>
        <taxon>Flavobacteriia</taxon>
        <taxon>Flavobacteriales</taxon>
        <taxon>Flavobacteriaceae</taxon>
    </lineage>
</organism>
<dbReference type="EMBL" id="QLLO01000003">
    <property type="protein sequence ID" value="RAJ16425.1"/>
    <property type="molecule type" value="Genomic_DNA"/>
</dbReference>
<dbReference type="CDD" id="cd00146">
    <property type="entry name" value="PKD"/>
    <property type="match status" value="1"/>
</dbReference>
<dbReference type="SUPFAM" id="SSF49899">
    <property type="entry name" value="Concanavalin A-like lectins/glucanases"/>
    <property type="match status" value="1"/>
</dbReference>
<feature type="domain" description="GH16" evidence="3">
    <location>
        <begin position="251"/>
        <end position="551"/>
    </location>
</feature>
<reference evidence="4 5" key="1">
    <citation type="submission" date="2018-06" db="EMBL/GenBank/DDBJ databases">
        <title>Genomic Encyclopedia of Archaeal and Bacterial Type Strains, Phase II (KMG-II): from individual species to whole genera.</title>
        <authorList>
            <person name="Goeker M."/>
        </authorList>
    </citation>
    <scope>NUCLEOTIDE SEQUENCE [LARGE SCALE GENOMIC DNA]</scope>
    <source>
        <strain evidence="4 5">DSM 24464</strain>
    </source>
</reference>
<dbReference type="PANTHER" id="PTHR10963:SF55">
    <property type="entry name" value="GLYCOSIDE HYDROLASE FAMILY 16 PROTEIN"/>
    <property type="match status" value="1"/>
</dbReference>
<feature type="signal peptide" evidence="2">
    <location>
        <begin position="1"/>
        <end position="20"/>
    </location>
</feature>
<dbReference type="Proteomes" id="UP000248703">
    <property type="component" value="Unassembled WGS sequence"/>
</dbReference>
<keyword evidence="2" id="KW-0732">Signal</keyword>
<dbReference type="InterPro" id="IPR035986">
    <property type="entry name" value="PKD_dom_sf"/>
</dbReference>
<dbReference type="GO" id="GO:0005975">
    <property type="term" value="P:carbohydrate metabolic process"/>
    <property type="evidence" value="ECO:0007669"/>
    <property type="project" value="InterPro"/>
</dbReference>
<feature type="chain" id="PRO_5016261252" evidence="2">
    <location>
        <begin position="21"/>
        <end position="551"/>
    </location>
</feature>
<evidence type="ECO:0000313" key="5">
    <source>
        <dbReference type="Proteomes" id="UP000248703"/>
    </source>
</evidence>
<dbReference type="AlphaFoldDB" id="A0A327RJU3"/>
<proteinExistence type="inferred from homology"/>
<protein>
    <submittedName>
        <fullName evidence="4">Beta-glucanase (GH16 family)</fullName>
    </submittedName>
</protein>
<dbReference type="InterPro" id="IPR050546">
    <property type="entry name" value="Glycosyl_Hydrlase_16"/>
</dbReference>
<dbReference type="Pfam" id="PF00722">
    <property type="entry name" value="Glyco_hydro_16"/>
    <property type="match status" value="1"/>
</dbReference>
<name>A0A327RJU3_9FLAO</name>
<dbReference type="InterPro" id="IPR000757">
    <property type="entry name" value="Beta-glucanase-like"/>
</dbReference>
<dbReference type="InterPro" id="IPR013320">
    <property type="entry name" value="ConA-like_dom_sf"/>
</dbReference>
<dbReference type="PANTHER" id="PTHR10963">
    <property type="entry name" value="GLYCOSYL HYDROLASE-RELATED"/>
    <property type="match status" value="1"/>
</dbReference>